<dbReference type="InterPro" id="IPR000504">
    <property type="entry name" value="RRM_dom"/>
</dbReference>
<dbReference type="EMBL" id="CAJNOK010017724">
    <property type="protein sequence ID" value="CAF1269233.1"/>
    <property type="molecule type" value="Genomic_DNA"/>
</dbReference>
<proteinExistence type="predicted"/>
<organism evidence="3 6">
    <name type="scientific">Didymodactylos carnosus</name>
    <dbReference type="NCBI Taxonomy" id="1234261"/>
    <lineage>
        <taxon>Eukaryota</taxon>
        <taxon>Metazoa</taxon>
        <taxon>Spiralia</taxon>
        <taxon>Gnathifera</taxon>
        <taxon>Rotifera</taxon>
        <taxon>Eurotatoria</taxon>
        <taxon>Bdelloidea</taxon>
        <taxon>Philodinida</taxon>
        <taxon>Philodinidae</taxon>
        <taxon>Didymodactylos</taxon>
    </lineage>
</organism>
<evidence type="ECO:0000259" key="1">
    <source>
        <dbReference type="Pfam" id="PF00076"/>
    </source>
</evidence>
<dbReference type="SUPFAM" id="SSF54928">
    <property type="entry name" value="RNA-binding domain, RBD"/>
    <property type="match status" value="1"/>
</dbReference>
<dbReference type="GO" id="GO:0003723">
    <property type="term" value="F:RNA binding"/>
    <property type="evidence" value="ECO:0007669"/>
    <property type="project" value="InterPro"/>
</dbReference>
<sequence>MIRQIQRVSFQRSLYQTKDLTSHDAKATLSSTIRDKCQDDLSTQGHDEHTIQSVDVRKVPDEVFCLSIFVLVFLLRQLKERNKKYEGLNLYIQNLDDTIDDERLKEEFGKFGTITSAKVRYFIA</sequence>
<dbReference type="Proteomes" id="UP000663829">
    <property type="component" value="Unassembled WGS sequence"/>
</dbReference>
<evidence type="ECO:0000313" key="6">
    <source>
        <dbReference type="Proteomes" id="UP000663829"/>
    </source>
</evidence>
<dbReference type="EMBL" id="CAJOBA010039287">
    <property type="protein sequence ID" value="CAF4075065.1"/>
    <property type="molecule type" value="Genomic_DNA"/>
</dbReference>
<dbReference type="Proteomes" id="UP000681722">
    <property type="component" value="Unassembled WGS sequence"/>
</dbReference>
<gene>
    <name evidence="3" type="ORF">GPM918_LOCUS40598</name>
    <name evidence="2" type="ORF">OVA965_LOCUS27104</name>
    <name evidence="5" type="ORF">SRO942_LOCUS41557</name>
    <name evidence="4" type="ORF">TMI583_LOCUS27852</name>
</gene>
<name>A0A815YQM8_9BILA</name>
<accession>A0A815YQM8</accession>
<dbReference type="AlphaFoldDB" id="A0A815YQM8"/>
<keyword evidence="6" id="KW-1185">Reference proteome</keyword>
<comment type="caution">
    <text evidence="3">The sequence shown here is derived from an EMBL/GenBank/DDBJ whole genome shotgun (WGS) entry which is preliminary data.</text>
</comment>
<evidence type="ECO:0000313" key="5">
    <source>
        <dbReference type="EMBL" id="CAF4438370.1"/>
    </source>
</evidence>
<dbReference type="EMBL" id="CAJNOQ010030339">
    <property type="protein sequence ID" value="CAF1574059.1"/>
    <property type="molecule type" value="Genomic_DNA"/>
</dbReference>
<dbReference type="Proteomes" id="UP000682733">
    <property type="component" value="Unassembled WGS sequence"/>
</dbReference>
<dbReference type="Proteomes" id="UP000677228">
    <property type="component" value="Unassembled WGS sequence"/>
</dbReference>
<evidence type="ECO:0000313" key="4">
    <source>
        <dbReference type="EMBL" id="CAF4075065.1"/>
    </source>
</evidence>
<dbReference type="InterPro" id="IPR035979">
    <property type="entry name" value="RBD_domain_sf"/>
</dbReference>
<reference evidence="3" key="1">
    <citation type="submission" date="2021-02" db="EMBL/GenBank/DDBJ databases">
        <authorList>
            <person name="Nowell W R."/>
        </authorList>
    </citation>
    <scope>NUCLEOTIDE SEQUENCE</scope>
</reference>
<evidence type="ECO:0000313" key="3">
    <source>
        <dbReference type="EMBL" id="CAF1574059.1"/>
    </source>
</evidence>
<evidence type="ECO:0000313" key="2">
    <source>
        <dbReference type="EMBL" id="CAF1269233.1"/>
    </source>
</evidence>
<dbReference type="OrthoDB" id="7763777at2759"/>
<dbReference type="Pfam" id="PF00076">
    <property type="entry name" value="RRM_1"/>
    <property type="match status" value="1"/>
</dbReference>
<dbReference type="InterPro" id="IPR012677">
    <property type="entry name" value="Nucleotide-bd_a/b_plait_sf"/>
</dbReference>
<dbReference type="Gene3D" id="3.30.70.330">
    <property type="match status" value="1"/>
</dbReference>
<feature type="domain" description="RRM" evidence="1">
    <location>
        <begin position="90"/>
        <end position="120"/>
    </location>
</feature>
<dbReference type="EMBL" id="CAJOBC010096199">
    <property type="protein sequence ID" value="CAF4438370.1"/>
    <property type="molecule type" value="Genomic_DNA"/>
</dbReference>
<protein>
    <recommendedName>
        <fullName evidence="1">RRM domain-containing protein</fullName>
    </recommendedName>
</protein>